<name>A0A4Q1JZH6_9GAMM</name>
<proteinExistence type="inferred from homology"/>
<comment type="subcellular location">
    <subcellularLocation>
        <location evidence="1">Cell inner membrane</location>
        <topology evidence="1">Single-pass membrane protein</topology>
        <orientation evidence="1">Periplasmic side</orientation>
    </subcellularLocation>
</comment>
<feature type="transmembrane region" description="Helical" evidence="11">
    <location>
        <begin position="20"/>
        <end position="42"/>
    </location>
</feature>
<evidence type="ECO:0000256" key="3">
    <source>
        <dbReference type="ARBA" id="ARBA00022448"/>
    </source>
</evidence>
<dbReference type="GO" id="GO:0055085">
    <property type="term" value="P:transmembrane transport"/>
    <property type="evidence" value="ECO:0007669"/>
    <property type="project" value="InterPro"/>
</dbReference>
<evidence type="ECO:0000256" key="10">
    <source>
        <dbReference type="SAM" id="MobiDB-lite"/>
    </source>
</evidence>
<dbReference type="SUPFAM" id="SSF74653">
    <property type="entry name" value="TolA/TonB C-terminal domain"/>
    <property type="match status" value="1"/>
</dbReference>
<sequence>MPSSPSSNDRELTLRLPRSALKIAGIAFGAGLLLFVIVWWAGRDDAFYTVPPGEKAAAPAAQADALPAPMSAEGGASGMESPREVADSGDAETPRLVETAPPAPPAPPSIDETAGQTTAAGGSAAPAAGGGTPIPIQGQNPAPRYPNAAMRKRETGTVVVRVQVDAQGDPVGVALIGRSGSRELDRSAMEAVRRWKFQPAQRNGAPAPGSVDIPFEFNLDR</sequence>
<dbReference type="OrthoDB" id="9792439at2"/>
<dbReference type="RefSeq" id="WP_129470305.1">
    <property type="nucleotide sequence ID" value="NZ_SAWZ01000002.1"/>
</dbReference>
<evidence type="ECO:0000313" key="14">
    <source>
        <dbReference type="Proteomes" id="UP000289784"/>
    </source>
</evidence>
<dbReference type="InterPro" id="IPR006260">
    <property type="entry name" value="TonB/TolA_C"/>
</dbReference>
<dbReference type="Gene3D" id="3.30.1150.10">
    <property type="match status" value="1"/>
</dbReference>
<keyword evidence="3" id="KW-0813">Transport</keyword>
<dbReference type="GO" id="GO:0031992">
    <property type="term" value="F:energy transducer activity"/>
    <property type="evidence" value="ECO:0007669"/>
    <property type="project" value="TreeGrafter"/>
</dbReference>
<evidence type="ECO:0000256" key="6">
    <source>
        <dbReference type="ARBA" id="ARBA00022692"/>
    </source>
</evidence>
<dbReference type="NCBIfam" id="TIGR01352">
    <property type="entry name" value="tonB_Cterm"/>
    <property type="match status" value="1"/>
</dbReference>
<evidence type="ECO:0000256" key="7">
    <source>
        <dbReference type="ARBA" id="ARBA00022927"/>
    </source>
</evidence>
<evidence type="ECO:0000256" key="2">
    <source>
        <dbReference type="ARBA" id="ARBA00006555"/>
    </source>
</evidence>
<evidence type="ECO:0000256" key="8">
    <source>
        <dbReference type="ARBA" id="ARBA00022989"/>
    </source>
</evidence>
<protein>
    <submittedName>
        <fullName evidence="13">Energy transducer TonB</fullName>
    </submittedName>
</protein>
<evidence type="ECO:0000313" key="13">
    <source>
        <dbReference type="EMBL" id="RXR07492.1"/>
    </source>
</evidence>
<keyword evidence="9 11" id="KW-0472">Membrane</keyword>
<dbReference type="Pfam" id="PF03544">
    <property type="entry name" value="TonB_C"/>
    <property type="match status" value="1"/>
</dbReference>
<evidence type="ECO:0000256" key="9">
    <source>
        <dbReference type="ARBA" id="ARBA00023136"/>
    </source>
</evidence>
<dbReference type="Proteomes" id="UP000289784">
    <property type="component" value="Unassembled WGS sequence"/>
</dbReference>
<evidence type="ECO:0000259" key="12">
    <source>
        <dbReference type="PROSITE" id="PS52015"/>
    </source>
</evidence>
<dbReference type="EMBL" id="SAWZ01000002">
    <property type="protein sequence ID" value="RXR07492.1"/>
    <property type="molecule type" value="Genomic_DNA"/>
</dbReference>
<dbReference type="GO" id="GO:0015031">
    <property type="term" value="P:protein transport"/>
    <property type="evidence" value="ECO:0007669"/>
    <property type="project" value="UniProtKB-KW"/>
</dbReference>
<evidence type="ECO:0000256" key="5">
    <source>
        <dbReference type="ARBA" id="ARBA00022519"/>
    </source>
</evidence>
<feature type="region of interest" description="Disordered" evidence="10">
    <location>
        <begin position="59"/>
        <end position="143"/>
    </location>
</feature>
<keyword evidence="6 11" id="KW-0812">Transmembrane</keyword>
<keyword evidence="7" id="KW-0653">Protein transport</keyword>
<keyword evidence="14" id="KW-1185">Reference proteome</keyword>
<feature type="domain" description="TonB C-terminal" evidence="12">
    <location>
        <begin position="130"/>
        <end position="221"/>
    </location>
</feature>
<keyword evidence="4" id="KW-1003">Cell membrane</keyword>
<dbReference type="AlphaFoldDB" id="A0A4Q1JZH6"/>
<dbReference type="InterPro" id="IPR051045">
    <property type="entry name" value="TonB-dependent_transducer"/>
</dbReference>
<dbReference type="InterPro" id="IPR037682">
    <property type="entry name" value="TonB_C"/>
</dbReference>
<feature type="compositionally biased region" description="Low complexity" evidence="10">
    <location>
        <begin position="59"/>
        <end position="72"/>
    </location>
</feature>
<keyword evidence="8 11" id="KW-1133">Transmembrane helix</keyword>
<gene>
    <name evidence="13" type="ORF">EPA99_06170</name>
</gene>
<dbReference type="PROSITE" id="PS52015">
    <property type="entry name" value="TONB_CTD"/>
    <property type="match status" value="1"/>
</dbReference>
<comment type="caution">
    <text evidence="13">The sequence shown here is derived from an EMBL/GenBank/DDBJ whole genome shotgun (WGS) entry which is preliminary data.</text>
</comment>
<comment type="similarity">
    <text evidence="2">Belongs to the TonB family.</text>
</comment>
<evidence type="ECO:0000256" key="1">
    <source>
        <dbReference type="ARBA" id="ARBA00004383"/>
    </source>
</evidence>
<reference evidence="13 14" key="1">
    <citation type="submission" date="2019-01" db="EMBL/GenBank/DDBJ databases">
        <title>Pseudoxanthomonas composti sp. nov., isolated from compost.</title>
        <authorList>
            <person name="Yang G."/>
        </authorList>
    </citation>
    <scope>NUCLEOTIDE SEQUENCE [LARGE SCALE GENOMIC DNA]</scope>
    <source>
        <strain evidence="13 14">GSS15</strain>
    </source>
</reference>
<evidence type="ECO:0000256" key="11">
    <source>
        <dbReference type="SAM" id="Phobius"/>
    </source>
</evidence>
<dbReference type="PANTHER" id="PTHR33446:SF2">
    <property type="entry name" value="PROTEIN TONB"/>
    <property type="match status" value="1"/>
</dbReference>
<accession>A0A4Q1JZH6</accession>
<dbReference type="PANTHER" id="PTHR33446">
    <property type="entry name" value="PROTEIN TONB-RELATED"/>
    <property type="match status" value="1"/>
</dbReference>
<evidence type="ECO:0000256" key="4">
    <source>
        <dbReference type="ARBA" id="ARBA00022475"/>
    </source>
</evidence>
<feature type="compositionally biased region" description="Low complexity" evidence="10">
    <location>
        <begin position="114"/>
        <end position="139"/>
    </location>
</feature>
<keyword evidence="5" id="KW-0997">Cell inner membrane</keyword>
<organism evidence="13 14">
    <name type="scientific">Pseudoxanthomonas composti</name>
    <dbReference type="NCBI Taxonomy" id="2137479"/>
    <lineage>
        <taxon>Bacteria</taxon>
        <taxon>Pseudomonadati</taxon>
        <taxon>Pseudomonadota</taxon>
        <taxon>Gammaproteobacteria</taxon>
        <taxon>Lysobacterales</taxon>
        <taxon>Lysobacteraceae</taxon>
        <taxon>Pseudoxanthomonas</taxon>
    </lineage>
</organism>
<dbReference type="GO" id="GO:0098797">
    <property type="term" value="C:plasma membrane protein complex"/>
    <property type="evidence" value="ECO:0007669"/>
    <property type="project" value="TreeGrafter"/>
</dbReference>